<evidence type="ECO:0000256" key="1">
    <source>
        <dbReference type="SAM" id="MobiDB-lite"/>
    </source>
</evidence>
<protein>
    <recommendedName>
        <fullName evidence="2">Tox-PL domain-containing protein</fullName>
    </recommendedName>
</protein>
<comment type="caution">
    <text evidence="3">The sequence shown here is derived from an EMBL/GenBank/DDBJ whole genome shotgun (WGS) entry which is preliminary data.</text>
</comment>
<feature type="region of interest" description="Disordered" evidence="1">
    <location>
        <begin position="30"/>
        <end position="68"/>
    </location>
</feature>
<dbReference type="EMBL" id="JACHJJ010000019">
    <property type="protein sequence ID" value="MBB5965887.1"/>
    <property type="molecule type" value="Genomic_DNA"/>
</dbReference>
<dbReference type="Pfam" id="PF15644">
    <property type="entry name" value="Gln_amidase"/>
    <property type="match status" value="1"/>
</dbReference>
<dbReference type="InterPro" id="IPR028908">
    <property type="entry name" value="Tox-PL_dom"/>
</dbReference>
<gene>
    <name evidence="3" type="ORF">FHS22_005177</name>
</gene>
<evidence type="ECO:0000313" key="4">
    <source>
        <dbReference type="Proteomes" id="UP000562352"/>
    </source>
</evidence>
<sequence>MTRRLAPAGVYNPVVTSDGKRWRDFELDAPAPAVIAPPREPEREPWRPPPLDRYRPYGAAGGLTPPQPQAQADIERAVPLDDRGAPRRFPDPRGMWIRLINGTGAADDPFRAANSLDCALAVLATWYGMPTAAAPRYPEYDRIGKPLLTGESGGPARAERWLGHRLQHVGQGRRAYTPIAQLLLAGGHGAAALIITRWPSGGSHAWNAVNSGGEVIWIDAQRGHMAVEPPYDAVTGVFCVVIDREGRRL</sequence>
<proteinExistence type="predicted"/>
<feature type="compositionally biased region" description="Basic and acidic residues" evidence="1">
    <location>
        <begin position="39"/>
        <end position="55"/>
    </location>
</feature>
<evidence type="ECO:0000313" key="3">
    <source>
        <dbReference type="EMBL" id="MBB5965887.1"/>
    </source>
</evidence>
<dbReference type="RefSeq" id="WP_338047941.1">
    <property type="nucleotide sequence ID" value="NZ_JACHJJ010000019.1"/>
</dbReference>
<name>A0A841DAY6_PLAVE</name>
<reference evidence="3 4" key="1">
    <citation type="submission" date="2020-08" db="EMBL/GenBank/DDBJ databases">
        <title>Genomic Encyclopedia of Type Strains, Phase III (KMG-III): the genomes of soil and plant-associated and newly described type strains.</title>
        <authorList>
            <person name="Whitman W."/>
        </authorList>
    </citation>
    <scope>NUCLEOTIDE SEQUENCE [LARGE SCALE GENOMIC DNA]</scope>
    <source>
        <strain evidence="3 4">CECT 3303</strain>
    </source>
</reference>
<evidence type="ECO:0000259" key="2">
    <source>
        <dbReference type="Pfam" id="PF15644"/>
    </source>
</evidence>
<dbReference type="Proteomes" id="UP000562352">
    <property type="component" value="Unassembled WGS sequence"/>
</dbReference>
<dbReference type="AlphaFoldDB" id="A0A841DAY6"/>
<accession>A0A841DAY6</accession>
<feature type="domain" description="Tox-PL" evidence="2">
    <location>
        <begin position="114"/>
        <end position="224"/>
    </location>
</feature>
<keyword evidence="4" id="KW-1185">Reference proteome</keyword>
<organism evidence="3 4">
    <name type="scientific">Planomonospora venezuelensis</name>
    <dbReference type="NCBI Taxonomy" id="1999"/>
    <lineage>
        <taxon>Bacteria</taxon>
        <taxon>Bacillati</taxon>
        <taxon>Actinomycetota</taxon>
        <taxon>Actinomycetes</taxon>
        <taxon>Streptosporangiales</taxon>
        <taxon>Streptosporangiaceae</taxon>
        <taxon>Planomonospora</taxon>
    </lineage>
</organism>